<proteinExistence type="predicted"/>
<gene>
    <name evidence="3" type="ORF">SAMN04488540_111132</name>
</gene>
<keyword evidence="2" id="KW-0812">Transmembrane</keyword>
<keyword evidence="2" id="KW-0472">Membrane</keyword>
<feature type="region of interest" description="Disordered" evidence="1">
    <location>
        <begin position="1"/>
        <end position="29"/>
    </location>
</feature>
<feature type="transmembrane region" description="Helical" evidence="2">
    <location>
        <begin position="34"/>
        <end position="56"/>
    </location>
</feature>
<dbReference type="Proteomes" id="UP000199527">
    <property type="component" value="Unassembled WGS sequence"/>
</dbReference>
<dbReference type="AlphaFoldDB" id="A0A1G8VS33"/>
<keyword evidence="4" id="KW-1185">Reference proteome</keyword>
<evidence type="ECO:0000313" key="4">
    <source>
        <dbReference type="Proteomes" id="UP000199527"/>
    </source>
</evidence>
<accession>A0A1G8VS33</accession>
<evidence type="ECO:0000313" key="3">
    <source>
        <dbReference type="EMBL" id="SDJ68215.1"/>
    </source>
</evidence>
<evidence type="ECO:0000256" key="1">
    <source>
        <dbReference type="SAM" id="MobiDB-lite"/>
    </source>
</evidence>
<dbReference type="EMBL" id="FNEM01000011">
    <property type="protein sequence ID" value="SDJ68215.1"/>
    <property type="molecule type" value="Genomic_DNA"/>
</dbReference>
<protein>
    <submittedName>
        <fullName evidence="3">Uncharacterized protein</fullName>
    </submittedName>
</protein>
<reference evidence="4" key="1">
    <citation type="submission" date="2016-10" db="EMBL/GenBank/DDBJ databases">
        <authorList>
            <person name="Varghese N."/>
            <person name="Submissions S."/>
        </authorList>
    </citation>
    <scope>NUCLEOTIDE SEQUENCE [LARGE SCALE GENOMIC DNA]</scope>
    <source>
        <strain evidence="4">DSM 23317</strain>
    </source>
</reference>
<name>A0A1G8VS33_9GAMM</name>
<sequence length="59" mass="6380">MTQTPQKASRPASPSRRKASSRASAETAKPAERLLTASMFAVTLLVIGLFLVQQLMPTH</sequence>
<keyword evidence="2" id="KW-1133">Transmembrane helix</keyword>
<organism evidence="3 4">
    <name type="scientific">Ferrimonas sediminum</name>
    <dbReference type="NCBI Taxonomy" id="718193"/>
    <lineage>
        <taxon>Bacteria</taxon>
        <taxon>Pseudomonadati</taxon>
        <taxon>Pseudomonadota</taxon>
        <taxon>Gammaproteobacteria</taxon>
        <taxon>Alteromonadales</taxon>
        <taxon>Ferrimonadaceae</taxon>
        <taxon>Ferrimonas</taxon>
    </lineage>
</organism>
<evidence type="ECO:0000256" key="2">
    <source>
        <dbReference type="SAM" id="Phobius"/>
    </source>
</evidence>